<gene>
    <name evidence="1" type="ORF">GGQ61_001843</name>
</gene>
<comment type="caution">
    <text evidence="1">The sequence shown here is derived from an EMBL/GenBank/DDBJ whole genome shotgun (WGS) entry which is preliminary data.</text>
</comment>
<accession>A0A839ZXP1</accession>
<dbReference type="Proteomes" id="UP000530564">
    <property type="component" value="Unassembled WGS sequence"/>
</dbReference>
<dbReference type="EMBL" id="JACIDK010000002">
    <property type="protein sequence ID" value="MBB3891126.1"/>
    <property type="molecule type" value="Genomic_DNA"/>
</dbReference>
<dbReference type="RefSeq" id="WP_183771728.1">
    <property type="nucleotide sequence ID" value="NZ_JACIDK010000002.1"/>
</dbReference>
<protein>
    <recommendedName>
        <fullName evidence="3">Hemerythrin-like domain-containing protein</fullName>
    </recommendedName>
</protein>
<dbReference type="Gene3D" id="1.20.120.520">
    <property type="entry name" value="nmb1532 protein domain like"/>
    <property type="match status" value="1"/>
</dbReference>
<evidence type="ECO:0008006" key="3">
    <source>
        <dbReference type="Google" id="ProtNLM"/>
    </source>
</evidence>
<evidence type="ECO:0000313" key="1">
    <source>
        <dbReference type="EMBL" id="MBB3891126.1"/>
    </source>
</evidence>
<evidence type="ECO:0000313" key="2">
    <source>
        <dbReference type="Proteomes" id="UP000530564"/>
    </source>
</evidence>
<keyword evidence="2" id="KW-1185">Reference proteome</keyword>
<dbReference type="AlphaFoldDB" id="A0A839ZXP1"/>
<name>A0A839ZXP1_9CAUL</name>
<sequence length="231" mass="24908">MTSTDLLALSTARRWDIYGPVHKGLRLAHGAMAARLGSADFAGDVQPLLADLRAHLQIGAQHLAHEEEHIHAALAARASDAVATLDDQHAHHRARFAALDAAIKRVEHGDSLDRPGLGRVLYLEFSAFVAEDLLHMLHEETVVWPLLCALFSDDELMTIEQAIIASLSPDETIANMRMMLPAMNPGERAGLLTGMKAGAPPPAYAAVIEHAARPTLPHADFAELKRLGLAA</sequence>
<organism evidence="1 2">
    <name type="scientific">Phenylobacterium haematophilum</name>
    <dbReference type="NCBI Taxonomy" id="98513"/>
    <lineage>
        <taxon>Bacteria</taxon>
        <taxon>Pseudomonadati</taxon>
        <taxon>Pseudomonadota</taxon>
        <taxon>Alphaproteobacteria</taxon>
        <taxon>Caulobacterales</taxon>
        <taxon>Caulobacteraceae</taxon>
        <taxon>Phenylobacterium</taxon>
    </lineage>
</organism>
<reference evidence="1 2" key="1">
    <citation type="submission" date="2020-08" db="EMBL/GenBank/DDBJ databases">
        <title>Genomic Encyclopedia of Type Strains, Phase IV (KMG-IV): sequencing the most valuable type-strain genomes for metagenomic binning, comparative biology and taxonomic classification.</title>
        <authorList>
            <person name="Goeker M."/>
        </authorList>
    </citation>
    <scope>NUCLEOTIDE SEQUENCE [LARGE SCALE GENOMIC DNA]</scope>
    <source>
        <strain evidence="1 2">DSM 21793</strain>
    </source>
</reference>
<proteinExistence type="predicted"/>